<organism evidence="1">
    <name type="scientific">marine metagenome</name>
    <dbReference type="NCBI Taxonomy" id="408172"/>
    <lineage>
        <taxon>unclassified sequences</taxon>
        <taxon>metagenomes</taxon>
        <taxon>ecological metagenomes</taxon>
    </lineage>
</organism>
<name>A0A382BKT9_9ZZZZ</name>
<evidence type="ECO:0000313" key="1">
    <source>
        <dbReference type="EMBL" id="SVB13817.1"/>
    </source>
</evidence>
<reference evidence="1" key="1">
    <citation type="submission" date="2018-05" db="EMBL/GenBank/DDBJ databases">
        <authorList>
            <person name="Lanie J.A."/>
            <person name="Ng W.-L."/>
            <person name="Kazmierczak K.M."/>
            <person name="Andrzejewski T.M."/>
            <person name="Davidsen T.M."/>
            <person name="Wayne K.J."/>
            <person name="Tettelin H."/>
            <person name="Glass J.I."/>
            <person name="Rusch D."/>
            <person name="Podicherti R."/>
            <person name="Tsui H.-C.T."/>
            <person name="Winkler M.E."/>
        </authorList>
    </citation>
    <scope>NUCLEOTIDE SEQUENCE</scope>
</reference>
<accession>A0A382BKT9</accession>
<proteinExistence type="predicted"/>
<sequence>MQRPVLAHAACEVFDAIRGAPSSPLPVSVMLTGEYGILDLALGEFYLLDQSILQAIIGQIAVSDH</sequence>
<protein>
    <submittedName>
        <fullName evidence="1">Uncharacterized protein</fullName>
    </submittedName>
</protein>
<gene>
    <name evidence="1" type="ORF">METZ01_LOCUS166671</name>
</gene>
<dbReference type="EMBL" id="UINC01030054">
    <property type="protein sequence ID" value="SVB13817.1"/>
    <property type="molecule type" value="Genomic_DNA"/>
</dbReference>
<dbReference type="AlphaFoldDB" id="A0A382BKT9"/>